<comment type="catalytic activity">
    <reaction evidence="1 5">
        <text>a uridine in RNA = a pseudouridine in RNA</text>
        <dbReference type="Rhea" id="RHEA:48348"/>
        <dbReference type="Rhea" id="RHEA-COMP:12068"/>
        <dbReference type="Rhea" id="RHEA-COMP:12069"/>
        <dbReference type="ChEBI" id="CHEBI:65314"/>
        <dbReference type="ChEBI" id="CHEBI:65315"/>
    </reaction>
</comment>
<dbReference type="PROSITE" id="PS50889">
    <property type="entry name" value="S4"/>
    <property type="match status" value="1"/>
</dbReference>
<dbReference type="InterPro" id="IPR036986">
    <property type="entry name" value="S4_RNA-bd_sf"/>
</dbReference>
<dbReference type="PANTHER" id="PTHR21600:SF44">
    <property type="entry name" value="RIBOSOMAL LARGE SUBUNIT PSEUDOURIDINE SYNTHASE D"/>
    <property type="match status" value="1"/>
</dbReference>
<dbReference type="EMBL" id="JBHSSM010000015">
    <property type="protein sequence ID" value="MFC6314974.1"/>
    <property type="molecule type" value="Genomic_DNA"/>
</dbReference>
<gene>
    <name evidence="7" type="ORF">ACFQHW_05240</name>
</gene>
<proteinExistence type="inferred from homology"/>
<dbReference type="CDD" id="cd00165">
    <property type="entry name" value="S4"/>
    <property type="match status" value="1"/>
</dbReference>
<reference evidence="8" key="1">
    <citation type="journal article" date="2019" name="Int. J. Syst. Evol. Microbiol.">
        <title>The Global Catalogue of Microorganisms (GCM) 10K type strain sequencing project: providing services to taxonomists for standard genome sequencing and annotation.</title>
        <authorList>
            <consortium name="The Broad Institute Genomics Platform"/>
            <consortium name="The Broad Institute Genome Sequencing Center for Infectious Disease"/>
            <person name="Wu L."/>
            <person name="Ma J."/>
        </authorList>
    </citation>
    <scope>NUCLEOTIDE SEQUENCE [LARGE SCALE GENOMIC DNA]</scope>
    <source>
        <strain evidence="8">CCM 8897</strain>
    </source>
</reference>
<evidence type="ECO:0000256" key="1">
    <source>
        <dbReference type="ARBA" id="ARBA00000073"/>
    </source>
</evidence>
<dbReference type="GO" id="GO:0016853">
    <property type="term" value="F:isomerase activity"/>
    <property type="evidence" value="ECO:0007669"/>
    <property type="project" value="UniProtKB-KW"/>
</dbReference>
<dbReference type="Gene3D" id="3.10.290.10">
    <property type="entry name" value="RNA-binding S4 domain"/>
    <property type="match status" value="1"/>
</dbReference>
<dbReference type="EC" id="5.4.99.-" evidence="5"/>
<name>A0ABW1UM10_9LACO</name>
<feature type="domain" description="RNA-binding S4" evidence="6">
    <location>
        <begin position="13"/>
        <end position="75"/>
    </location>
</feature>
<organism evidence="7 8">
    <name type="scientific">Lapidilactobacillus achengensis</name>
    <dbReference type="NCBI Taxonomy" id="2486000"/>
    <lineage>
        <taxon>Bacteria</taxon>
        <taxon>Bacillati</taxon>
        <taxon>Bacillota</taxon>
        <taxon>Bacilli</taxon>
        <taxon>Lactobacillales</taxon>
        <taxon>Lactobacillaceae</taxon>
        <taxon>Lapidilactobacillus</taxon>
    </lineage>
</organism>
<keyword evidence="4" id="KW-0694">RNA-binding</keyword>
<dbReference type="PANTHER" id="PTHR21600">
    <property type="entry name" value="MITOCHONDRIAL RNA PSEUDOURIDINE SYNTHASE"/>
    <property type="match status" value="1"/>
</dbReference>
<dbReference type="Pfam" id="PF01479">
    <property type="entry name" value="S4"/>
    <property type="match status" value="1"/>
</dbReference>
<accession>A0ABW1UM10</accession>
<evidence type="ECO:0000256" key="2">
    <source>
        <dbReference type="ARBA" id="ARBA00010876"/>
    </source>
</evidence>
<dbReference type="Pfam" id="PF00849">
    <property type="entry name" value="PseudoU_synth_2"/>
    <property type="match status" value="1"/>
</dbReference>
<dbReference type="Proteomes" id="UP001596310">
    <property type="component" value="Unassembled WGS sequence"/>
</dbReference>
<dbReference type="InterPro" id="IPR020103">
    <property type="entry name" value="PsdUridine_synth_cat_dom_sf"/>
</dbReference>
<comment type="similarity">
    <text evidence="2 5">Belongs to the pseudouridine synthase RluA family.</text>
</comment>
<dbReference type="SUPFAM" id="SSF55120">
    <property type="entry name" value="Pseudouridine synthase"/>
    <property type="match status" value="1"/>
</dbReference>
<keyword evidence="3 5" id="KW-0413">Isomerase</keyword>
<dbReference type="PROSITE" id="PS01129">
    <property type="entry name" value="PSI_RLU"/>
    <property type="match status" value="1"/>
</dbReference>
<evidence type="ECO:0000256" key="4">
    <source>
        <dbReference type="PROSITE-ProRule" id="PRU00182"/>
    </source>
</evidence>
<evidence type="ECO:0000256" key="3">
    <source>
        <dbReference type="ARBA" id="ARBA00023235"/>
    </source>
</evidence>
<dbReference type="CDD" id="cd02869">
    <property type="entry name" value="PseudoU_synth_RluA_like"/>
    <property type="match status" value="1"/>
</dbReference>
<evidence type="ECO:0000313" key="8">
    <source>
        <dbReference type="Proteomes" id="UP001596310"/>
    </source>
</evidence>
<dbReference type="RefSeq" id="WP_125595828.1">
    <property type="nucleotide sequence ID" value="NZ_JBHSSM010000015.1"/>
</dbReference>
<dbReference type="InterPro" id="IPR002942">
    <property type="entry name" value="S4_RNA-bd"/>
</dbReference>
<dbReference type="Gene3D" id="3.30.2350.10">
    <property type="entry name" value="Pseudouridine synthase"/>
    <property type="match status" value="1"/>
</dbReference>
<evidence type="ECO:0000259" key="6">
    <source>
        <dbReference type="SMART" id="SM00363"/>
    </source>
</evidence>
<dbReference type="InterPro" id="IPR006145">
    <property type="entry name" value="PsdUridine_synth_RsuA/RluA"/>
</dbReference>
<dbReference type="SMART" id="SM00363">
    <property type="entry name" value="S4"/>
    <property type="match status" value="1"/>
</dbReference>
<dbReference type="SUPFAM" id="SSF55174">
    <property type="entry name" value="Alpha-L RNA-binding motif"/>
    <property type="match status" value="1"/>
</dbReference>
<dbReference type="InterPro" id="IPR006225">
    <property type="entry name" value="PsdUridine_synth_RluC/D"/>
</dbReference>
<comment type="caution">
    <text evidence="7">The sequence shown here is derived from an EMBL/GenBank/DDBJ whole genome shotgun (WGS) entry which is preliminary data.</text>
</comment>
<dbReference type="NCBIfam" id="TIGR00005">
    <property type="entry name" value="rluA_subfam"/>
    <property type="match status" value="1"/>
</dbReference>
<comment type="function">
    <text evidence="5">Responsible for synthesis of pseudouridine from uracil.</text>
</comment>
<sequence>MDKQTFTIQAERGRLDKVLSQMSPELSRSQVQSAIKAGQLLVNGQPTRAKYSVQTGDQIELSLPEPTPIAAEPQEMPLDIIYEDDQVLVVNKPQGLVVHPSPGHPDGTLVNGLLAHGQLSSINGQIRPGIVHRIDKDTSGLLMVAKTDQAHRSLAAQLKAKTNLRQYLALVHGVISADTGTIDAPIARDPKNRQRQAVVAGGRPAVTHFEVLERFDQFTLVACRLETGRTHQIRVHFRYIGHPLAGDPLYGPKKTLPGHGQFLHAGTLGFTHPTTGEWLTFSVPVPTIFQQTLVRLRAQQAHQTHPAAGTKRD</sequence>
<evidence type="ECO:0000313" key="7">
    <source>
        <dbReference type="EMBL" id="MFC6314974.1"/>
    </source>
</evidence>
<dbReference type="InterPro" id="IPR050188">
    <property type="entry name" value="RluA_PseudoU_synthase"/>
</dbReference>
<dbReference type="InterPro" id="IPR006224">
    <property type="entry name" value="PsdUridine_synth_RluA-like_CS"/>
</dbReference>
<protein>
    <recommendedName>
        <fullName evidence="5">Pseudouridine synthase</fullName>
        <ecNumber evidence="5">5.4.99.-</ecNumber>
    </recommendedName>
</protein>
<evidence type="ECO:0000256" key="5">
    <source>
        <dbReference type="RuleBase" id="RU362028"/>
    </source>
</evidence>
<keyword evidence="8" id="KW-1185">Reference proteome</keyword>